<evidence type="ECO:0000313" key="3">
    <source>
        <dbReference type="Proteomes" id="UP000216446"/>
    </source>
</evidence>
<dbReference type="Proteomes" id="UP000216446">
    <property type="component" value="Unassembled WGS sequence"/>
</dbReference>
<accession>A0A259U0V7</accession>
<reference evidence="2 3" key="1">
    <citation type="submission" date="2016-11" db="EMBL/GenBank/DDBJ databases">
        <title>Study of marine rhodopsin-containing bacteria.</title>
        <authorList>
            <person name="Yoshizawa S."/>
            <person name="Kumagai Y."/>
            <person name="Kogure K."/>
        </authorList>
    </citation>
    <scope>NUCLEOTIDE SEQUENCE [LARGE SCALE GENOMIC DNA]</scope>
    <source>
        <strain evidence="2 3">SG-29</strain>
    </source>
</reference>
<dbReference type="EMBL" id="MQWB01000001">
    <property type="protein sequence ID" value="OZC03632.1"/>
    <property type="molecule type" value="Genomic_DNA"/>
</dbReference>
<dbReference type="Gene3D" id="1.10.150.320">
    <property type="entry name" value="Photosystem II 12 kDa extrinsic protein"/>
    <property type="match status" value="2"/>
</dbReference>
<organism evidence="2 3">
    <name type="scientific">Rubricoccus marinus</name>
    <dbReference type="NCBI Taxonomy" id="716817"/>
    <lineage>
        <taxon>Bacteria</taxon>
        <taxon>Pseudomonadati</taxon>
        <taxon>Rhodothermota</taxon>
        <taxon>Rhodothermia</taxon>
        <taxon>Rhodothermales</taxon>
        <taxon>Rubricoccaceae</taxon>
        <taxon>Rubricoccus</taxon>
    </lineage>
</organism>
<evidence type="ECO:0000256" key="1">
    <source>
        <dbReference type="SAM" id="MobiDB-lite"/>
    </source>
</evidence>
<dbReference type="SUPFAM" id="SSF47781">
    <property type="entry name" value="RuvA domain 2-like"/>
    <property type="match status" value="1"/>
</dbReference>
<dbReference type="AlphaFoldDB" id="A0A259U0V7"/>
<proteinExistence type="predicted"/>
<evidence type="ECO:0008006" key="4">
    <source>
        <dbReference type="Google" id="ProtNLM"/>
    </source>
</evidence>
<dbReference type="InterPro" id="IPR010994">
    <property type="entry name" value="RuvA_2-like"/>
</dbReference>
<protein>
    <recommendedName>
        <fullName evidence="4">Helix-hairpin-helix domain-containing protein</fullName>
    </recommendedName>
</protein>
<dbReference type="InParanoid" id="A0A259U0V7"/>
<dbReference type="SUPFAM" id="SSF81585">
    <property type="entry name" value="PsbU/PolX domain-like"/>
    <property type="match status" value="1"/>
</dbReference>
<sequence length="170" mass="18297">MRFLALTLVAGLALTACEPSEPADAPEAPTADVPAEPGMEAPAAAPAAPLNLNTATDEEFKTIPDVGDRMAHEFEEYRPWTSVAQFRREIGKYIDNDDAILDGYLSYVYVPVSFDESDIETMMQLPGVGEAEAAALIEGRPYSTQEAFMARYAEVVTEGDATAAAVYLAQ</sequence>
<feature type="region of interest" description="Disordered" evidence="1">
    <location>
        <begin position="19"/>
        <end position="43"/>
    </location>
</feature>
<gene>
    <name evidence="2" type="ORF">BSZ36_11945</name>
</gene>
<keyword evidence="3" id="KW-1185">Reference proteome</keyword>
<comment type="caution">
    <text evidence="2">The sequence shown here is derived from an EMBL/GenBank/DDBJ whole genome shotgun (WGS) entry which is preliminary data.</text>
</comment>
<dbReference type="PROSITE" id="PS51257">
    <property type="entry name" value="PROKAR_LIPOPROTEIN"/>
    <property type="match status" value="1"/>
</dbReference>
<evidence type="ECO:0000313" key="2">
    <source>
        <dbReference type="EMBL" id="OZC03632.1"/>
    </source>
</evidence>
<dbReference type="RefSeq" id="WP_094549213.1">
    <property type="nucleotide sequence ID" value="NZ_MQWB01000001.1"/>
</dbReference>
<name>A0A259U0V7_9BACT</name>